<evidence type="ECO:0000313" key="6">
    <source>
        <dbReference type="Proteomes" id="UP001238540"/>
    </source>
</evidence>
<dbReference type="PROSITE" id="PS51755">
    <property type="entry name" value="OMPR_PHOB"/>
    <property type="match status" value="1"/>
</dbReference>
<dbReference type="RefSeq" id="WP_076589657.1">
    <property type="nucleotide sequence ID" value="NZ_JABEYA020000004.1"/>
</dbReference>
<dbReference type="CDD" id="cd00383">
    <property type="entry name" value="trans_reg_C"/>
    <property type="match status" value="1"/>
</dbReference>
<sequence>MERNYVLGNQVIFDILKREIVATDQMVNLGGREAAILKLLCERSNKVISKDEIHEQVWGKVLVSETSLTKAISNLRKSLALFIDLACEIKTVPKEGYMLIIDDDAVAEFSAEEMPTLAIKSITSSTKPVNHSPYFNPSAPQILLDNASAAAPVKGTFWFTMVFSASLLASALTTGILLIMR</sequence>
<keyword evidence="3" id="KW-0812">Transmembrane</keyword>
<feature type="transmembrane region" description="Helical" evidence="3">
    <location>
        <begin position="157"/>
        <end position="180"/>
    </location>
</feature>
<dbReference type="EMBL" id="JAUFQC010000027">
    <property type="protein sequence ID" value="MDN3612021.1"/>
    <property type="molecule type" value="Genomic_DNA"/>
</dbReference>
<evidence type="ECO:0000259" key="4">
    <source>
        <dbReference type="PROSITE" id="PS51755"/>
    </source>
</evidence>
<keyword evidence="3" id="KW-1133">Transmembrane helix</keyword>
<dbReference type="InterPro" id="IPR016032">
    <property type="entry name" value="Sig_transdc_resp-reg_C-effctor"/>
</dbReference>
<dbReference type="Gene3D" id="1.10.10.10">
    <property type="entry name" value="Winged helix-like DNA-binding domain superfamily/Winged helix DNA-binding domain"/>
    <property type="match status" value="1"/>
</dbReference>
<keyword evidence="3" id="KW-0472">Membrane</keyword>
<feature type="domain" description="OmpR/PhoB-type" evidence="4">
    <location>
        <begin position="2"/>
        <end position="101"/>
    </location>
</feature>
<protein>
    <submittedName>
        <fullName evidence="5">Winged helix-turn-helix domain-containing protein</fullName>
    </submittedName>
</protein>
<accession>A0ABT8C064</accession>
<feature type="DNA-binding region" description="OmpR/PhoB-type" evidence="2">
    <location>
        <begin position="2"/>
        <end position="101"/>
    </location>
</feature>
<dbReference type="Pfam" id="PF00486">
    <property type="entry name" value="Trans_reg_C"/>
    <property type="match status" value="1"/>
</dbReference>
<evidence type="ECO:0000256" key="3">
    <source>
        <dbReference type="SAM" id="Phobius"/>
    </source>
</evidence>
<keyword evidence="6" id="KW-1185">Reference proteome</keyword>
<comment type="caution">
    <text evidence="5">The sequence shown here is derived from an EMBL/GenBank/DDBJ whole genome shotgun (WGS) entry which is preliminary data.</text>
</comment>
<reference evidence="6" key="1">
    <citation type="journal article" date="2019" name="Int. J. Syst. Evol. Microbiol.">
        <title>The Global Catalogue of Microorganisms (GCM) 10K type strain sequencing project: providing services to taxonomists for standard genome sequencing and annotation.</title>
        <authorList>
            <consortium name="The Broad Institute Genomics Platform"/>
            <consortium name="The Broad Institute Genome Sequencing Center for Infectious Disease"/>
            <person name="Wu L."/>
            <person name="Ma J."/>
        </authorList>
    </citation>
    <scope>NUCLEOTIDE SEQUENCE [LARGE SCALE GENOMIC DNA]</scope>
    <source>
        <strain evidence="6">CECT 7398</strain>
    </source>
</reference>
<gene>
    <name evidence="5" type="ORF">QWZ16_20730</name>
</gene>
<evidence type="ECO:0000256" key="2">
    <source>
        <dbReference type="PROSITE-ProRule" id="PRU01091"/>
    </source>
</evidence>
<dbReference type="SUPFAM" id="SSF46894">
    <property type="entry name" value="C-terminal effector domain of the bipartite response regulators"/>
    <property type="match status" value="1"/>
</dbReference>
<evidence type="ECO:0000313" key="5">
    <source>
        <dbReference type="EMBL" id="MDN3612021.1"/>
    </source>
</evidence>
<name>A0ABT8C064_9VIBR</name>
<organism evidence="5 6">
    <name type="scientific">Vibrio ostreicida</name>
    <dbReference type="NCBI Taxonomy" id="526588"/>
    <lineage>
        <taxon>Bacteria</taxon>
        <taxon>Pseudomonadati</taxon>
        <taxon>Pseudomonadota</taxon>
        <taxon>Gammaproteobacteria</taxon>
        <taxon>Vibrionales</taxon>
        <taxon>Vibrionaceae</taxon>
        <taxon>Vibrio</taxon>
    </lineage>
</organism>
<dbReference type="InterPro" id="IPR036388">
    <property type="entry name" value="WH-like_DNA-bd_sf"/>
</dbReference>
<dbReference type="SMART" id="SM00862">
    <property type="entry name" value="Trans_reg_C"/>
    <property type="match status" value="1"/>
</dbReference>
<proteinExistence type="predicted"/>
<evidence type="ECO:0000256" key="1">
    <source>
        <dbReference type="ARBA" id="ARBA00023125"/>
    </source>
</evidence>
<keyword evidence="1 2" id="KW-0238">DNA-binding</keyword>
<dbReference type="Proteomes" id="UP001238540">
    <property type="component" value="Unassembled WGS sequence"/>
</dbReference>
<dbReference type="InterPro" id="IPR001867">
    <property type="entry name" value="OmpR/PhoB-type_DNA-bd"/>
</dbReference>